<evidence type="ECO:0000256" key="1">
    <source>
        <dbReference type="SAM" id="Phobius"/>
    </source>
</evidence>
<keyword evidence="3" id="KW-1185">Reference proteome</keyword>
<dbReference type="Proteomes" id="UP001589747">
    <property type="component" value="Unassembled WGS sequence"/>
</dbReference>
<protein>
    <submittedName>
        <fullName evidence="2">DoxX-like family protein</fullName>
    </submittedName>
</protein>
<keyword evidence="1" id="KW-1133">Transmembrane helix</keyword>
<evidence type="ECO:0000313" key="2">
    <source>
        <dbReference type="EMBL" id="MFB9328487.1"/>
    </source>
</evidence>
<keyword evidence="1" id="KW-0472">Membrane</keyword>
<dbReference type="Pfam" id="PF13781">
    <property type="entry name" value="DoxX_3"/>
    <property type="match status" value="1"/>
</dbReference>
<organism evidence="2 3">
    <name type="scientific">Paenibacillus aurantiacus</name>
    <dbReference type="NCBI Taxonomy" id="1936118"/>
    <lineage>
        <taxon>Bacteria</taxon>
        <taxon>Bacillati</taxon>
        <taxon>Bacillota</taxon>
        <taxon>Bacilli</taxon>
        <taxon>Bacillales</taxon>
        <taxon>Paenibacillaceae</taxon>
        <taxon>Paenibacillus</taxon>
    </lineage>
</organism>
<dbReference type="EMBL" id="JBHMDO010000033">
    <property type="protein sequence ID" value="MFB9328487.1"/>
    <property type="molecule type" value="Genomic_DNA"/>
</dbReference>
<proteinExistence type="predicted"/>
<feature type="transmembrane region" description="Helical" evidence="1">
    <location>
        <begin position="152"/>
        <end position="169"/>
    </location>
</feature>
<dbReference type="RefSeq" id="WP_377497826.1">
    <property type="nucleotide sequence ID" value="NZ_JBHMDO010000033.1"/>
</dbReference>
<sequence length="299" mass="33822">MDRLWAHTQQPDKHEQWDVRFTGIRYMPQSKRGVQRFRYMTRIGFGVRIEGTGETRERTDIRTGERISTLRFGSDQRLSLIREGRGYWKYVPQDGYIVFSTQYDYVTRFGLAGRVFDKFLFRPLMGFATAWSFDALRLWLEKGSAPAATIGRALIHYGCVLLLALLWAYEGVVPKLLFPEGGELALLKQTGLFPDQEASMLAWLGIAELGISIATIAFHRSKRLFAAQAVLLVLLAAAAFVANPELLAAPFNPLTLSVPMIGLNWIASRTVDDLPRAIRCVRKPAGRTERKATRHGFDL</sequence>
<feature type="transmembrane region" description="Helical" evidence="1">
    <location>
        <begin position="200"/>
        <end position="218"/>
    </location>
</feature>
<feature type="transmembrane region" description="Helical" evidence="1">
    <location>
        <begin position="225"/>
        <end position="242"/>
    </location>
</feature>
<accession>A0ABV5KTD1</accession>
<reference evidence="2 3" key="1">
    <citation type="submission" date="2024-09" db="EMBL/GenBank/DDBJ databases">
        <authorList>
            <person name="Sun Q."/>
            <person name="Mori K."/>
        </authorList>
    </citation>
    <scope>NUCLEOTIDE SEQUENCE [LARGE SCALE GENOMIC DNA]</scope>
    <source>
        <strain evidence="2 3">TISTR 2452</strain>
    </source>
</reference>
<comment type="caution">
    <text evidence="2">The sequence shown here is derived from an EMBL/GenBank/DDBJ whole genome shotgun (WGS) entry which is preliminary data.</text>
</comment>
<dbReference type="InterPro" id="IPR025695">
    <property type="entry name" value="DoxX-like"/>
</dbReference>
<name>A0ABV5KTD1_9BACL</name>
<gene>
    <name evidence="2" type="ORF">ACFFSY_21350</name>
</gene>
<evidence type="ECO:0000313" key="3">
    <source>
        <dbReference type="Proteomes" id="UP001589747"/>
    </source>
</evidence>
<keyword evidence="1" id="KW-0812">Transmembrane</keyword>
<feature type="transmembrane region" description="Helical" evidence="1">
    <location>
        <begin position="248"/>
        <end position="267"/>
    </location>
</feature>